<dbReference type="OrthoDB" id="8020343at2"/>
<evidence type="ECO:0000313" key="2">
    <source>
        <dbReference type="EMBL" id="EIM25905.1"/>
    </source>
</evidence>
<evidence type="ECO:0000313" key="3">
    <source>
        <dbReference type="Proteomes" id="UP000003947"/>
    </source>
</evidence>
<dbReference type="HOGENOM" id="CLU_2650429_0_0_5"/>
<organism evidence="2 3">
    <name type="scientific">Microvirga lotononidis</name>
    <dbReference type="NCBI Taxonomy" id="864069"/>
    <lineage>
        <taxon>Bacteria</taxon>
        <taxon>Pseudomonadati</taxon>
        <taxon>Pseudomonadota</taxon>
        <taxon>Alphaproteobacteria</taxon>
        <taxon>Hyphomicrobiales</taxon>
        <taxon>Methylobacteriaceae</taxon>
        <taxon>Microvirga</taxon>
    </lineage>
</organism>
<feature type="region of interest" description="Disordered" evidence="1">
    <location>
        <begin position="27"/>
        <end position="56"/>
    </location>
</feature>
<dbReference type="PATRIC" id="fig|864069.3.peg.7093"/>
<dbReference type="EMBL" id="JH660647">
    <property type="protein sequence ID" value="EIM25905.1"/>
    <property type="molecule type" value="Genomic_DNA"/>
</dbReference>
<dbReference type="AlphaFoldDB" id="I4YPL3"/>
<dbReference type="RefSeq" id="WP_009494723.1">
    <property type="nucleotide sequence ID" value="NZ_CP141048.1"/>
</dbReference>
<accession>I4YPL3</accession>
<dbReference type="Proteomes" id="UP000003947">
    <property type="component" value="Unassembled WGS sequence"/>
</dbReference>
<proteinExistence type="predicted"/>
<evidence type="ECO:0000256" key="1">
    <source>
        <dbReference type="SAM" id="MobiDB-lite"/>
    </source>
</evidence>
<sequence length="76" mass="8261">MSPRLPPESPDDDGQSELLQTVHDALNDLGPLTDPTEEQPLTEAQPDGQPSTSPDETQVEIDRIEAYMRGPTAFTA</sequence>
<keyword evidence="3" id="KW-1185">Reference proteome</keyword>
<protein>
    <submittedName>
        <fullName evidence="2">Uncharacterized protein</fullName>
    </submittedName>
</protein>
<name>I4YPL3_9HYPH</name>
<reference evidence="2 3" key="1">
    <citation type="submission" date="2012-02" db="EMBL/GenBank/DDBJ databases">
        <title>Improved High-Quality Draft sequence of Microvirga sp. WSM3557.</title>
        <authorList>
            <consortium name="US DOE Joint Genome Institute"/>
            <person name="Lucas S."/>
            <person name="Han J."/>
            <person name="Lapidus A."/>
            <person name="Cheng J.-F."/>
            <person name="Goodwin L."/>
            <person name="Pitluck S."/>
            <person name="Peters L."/>
            <person name="Zhang X."/>
            <person name="Detter J.C."/>
            <person name="Han C."/>
            <person name="Tapia R."/>
            <person name="Land M."/>
            <person name="Hauser L."/>
            <person name="Kyrpides N."/>
            <person name="Ivanova N."/>
            <person name="Pagani I."/>
            <person name="Brau L."/>
            <person name="Yates R."/>
            <person name="O'Hara G."/>
            <person name="Rui T."/>
            <person name="Howieson J."/>
            <person name="Reeve W."/>
            <person name="Woyke T."/>
        </authorList>
    </citation>
    <scope>NUCLEOTIDE SEQUENCE [LARGE SCALE GENOMIC DNA]</scope>
    <source>
        <strain evidence="2 3">WSM3557</strain>
    </source>
</reference>
<gene>
    <name evidence="2" type="ORF">MicloDRAFT_00066340</name>
</gene>